<evidence type="ECO:0000313" key="2">
    <source>
        <dbReference type="EMBL" id="MFC6904490.1"/>
    </source>
</evidence>
<gene>
    <name evidence="2" type="ORF">ACFQGH_04685</name>
</gene>
<dbReference type="RefSeq" id="WP_340602995.1">
    <property type="nucleotide sequence ID" value="NZ_JBBMXV010000001.1"/>
</dbReference>
<dbReference type="EMBL" id="JBHSXQ010000001">
    <property type="protein sequence ID" value="MFC6904490.1"/>
    <property type="molecule type" value="Genomic_DNA"/>
</dbReference>
<reference evidence="2 3" key="1">
    <citation type="journal article" date="2019" name="Int. J. Syst. Evol. Microbiol.">
        <title>The Global Catalogue of Microorganisms (GCM) 10K type strain sequencing project: providing services to taxonomists for standard genome sequencing and annotation.</title>
        <authorList>
            <consortium name="The Broad Institute Genomics Platform"/>
            <consortium name="The Broad Institute Genome Sequencing Center for Infectious Disease"/>
            <person name="Wu L."/>
            <person name="Ma J."/>
        </authorList>
    </citation>
    <scope>NUCLEOTIDE SEQUENCE [LARGE SCALE GENOMIC DNA]</scope>
    <source>
        <strain evidence="2 3">CGMCC 1.3240</strain>
    </source>
</reference>
<keyword evidence="1" id="KW-1133">Transmembrane helix</keyword>
<keyword evidence="3" id="KW-1185">Reference proteome</keyword>
<dbReference type="Proteomes" id="UP001596312">
    <property type="component" value="Unassembled WGS sequence"/>
</dbReference>
<evidence type="ECO:0008006" key="4">
    <source>
        <dbReference type="Google" id="ProtNLM"/>
    </source>
</evidence>
<organism evidence="2 3">
    <name type="scientific">Halalkalicoccus tibetensis</name>
    <dbReference type="NCBI Taxonomy" id="175632"/>
    <lineage>
        <taxon>Archaea</taxon>
        <taxon>Methanobacteriati</taxon>
        <taxon>Methanobacteriota</taxon>
        <taxon>Stenosarchaea group</taxon>
        <taxon>Halobacteria</taxon>
        <taxon>Halobacteriales</taxon>
        <taxon>Halococcaceae</taxon>
        <taxon>Halalkalicoccus</taxon>
    </lineage>
</organism>
<name>A0ABD5UZB9_9EURY</name>
<comment type="caution">
    <text evidence="2">The sequence shown here is derived from an EMBL/GenBank/DDBJ whole genome shotgun (WGS) entry which is preliminary data.</text>
</comment>
<keyword evidence="1" id="KW-0812">Transmembrane</keyword>
<feature type="transmembrane region" description="Helical" evidence="1">
    <location>
        <begin position="80"/>
        <end position="103"/>
    </location>
</feature>
<protein>
    <recommendedName>
        <fullName evidence="4">PH domain-containing protein</fullName>
    </recommendedName>
</protein>
<feature type="transmembrane region" description="Helical" evidence="1">
    <location>
        <begin position="56"/>
        <end position="74"/>
    </location>
</feature>
<evidence type="ECO:0000313" key="3">
    <source>
        <dbReference type="Proteomes" id="UP001596312"/>
    </source>
</evidence>
<dbReference type="AlphaFoldDB" id="A0ABD5UZB9"/>
<keyword evidence="1" id="KW-0472">Membrane</keyword>
<accession>A0ABD5UZB9</accession>
<proteinExistence type="predicted"/>
<evidence type="ECO:0000256" key="1">
    <source>
        <dbReference type="SAM" id="Phobius"/>
    </source>
</evidence>
<sequence length="182" mass="20541">MGRRRTPSYEPQSFETRHGECRIEQGSIHLDEGPIWHVRRTIEGIREADLGALGKPALVAFTLLGTVSTLPGTFSRASDGALWAVIGGIFVLGALVWQLSVWLRRWLLAPAEIRCSDVESVSRVGDDTLRIEYKDGPRRTSHDLKLPRKHTEDARCEATSGFAAKGFEVERAERERWYRELV</sequence>